<name>A0A172UTX8_9MYCO</name>
<reference evidence="1 2" key="1">
    <citation type="submission" date="2016-05" db="EMBL/GenBank/DDBJ databases">
        <title>Complete genome sequence of a phthalic acid esters degrading Mycobacterium sp. YC-RL4.</title>
        <authorList>
            <person name="Ren L."/>
            <person name="Fan S."/>
            <person name="Ruth N."/>
            <person name="Jia Y."/>
            <person name="Wang J."/>
            <person name="Qiao C."/>
        </authorList>
    </citation>
    <scope>NUCLEOTIDE SEQUENCE [LARGE SCALE GENOMIC DNA]</scope>
    <source>
        <strain evidence="1 2">YC-RL4</strain>
    </source>
</reference>
<dbReference type="EMBL" id="CP015596">
    <property type="protein sequence ID" value="ANE82541.1"/>
    <property type="molecule type" value="Genomic_DNA"/>
</dbReference>
<dbReference type="STRING" id="1682113.A7U43_00310"/>
<dbReference type="RefSeq" id="WP_068001627.1">
    <property type="nucleotide sequence ID" value="NZ_CP015596.1"/>
</dbReference>
<accession>A0A172UTX8</accession>
<protein>
    <submittedName>
        <fullName evidence="1">Uncharacterized protein</fullName>
    </submittedName>
</protein>
<dbReference type="AlphaFoldDB" id="A0A172UTX8"/>
<dbReference type="KEGG" id="madi:A7U43_00310"/>
<organism evidence="1 2">
    <name type="scientific">Mycobacterium adipatum</name>
    <dbReference type="NCBI Taxonomy" id="1682113"/>
    <lineage>
        <taxon>Bacteria</taxon>
        <taxon>Bacillati</taxon>
        <taxon>Actinomycetota</taxon>
        <taxon>Actinomycetes</taxon>
        <taxon>Mycobacteriales</taxon>
        <taxon>Mycobacteriaceae</taxon>
        <taxon>Mycobacterium</taxon>
    </lineage>
</organism>
<gene>
    <name evidence="1" type="ORF">A7U43_00310</name>
</gene>
<keyword evidence="2" id="KW-1185">Reference proteome</keyword>
<evidence type="ECO:0000313" key="1">
    <source>
        <dbReference type="EMBL" id="ANE82541.1"/>
    </source>
</evidence>
<proteinExistence type="predicted"/>
<dbReference type="OrthoDB" id="4742419at2"/>
<evidence type="ECO:0000313" key="2">
    <source>
        <dbReference type="Proteomes" id="UP000077143"/>
    </source>
</evidence>
<dbReference type="Proteomes" id="UP000077143">
    <property type="component" value="Chromosome"/>
</dbReference>
<sequence length="160" mass="17379">MAVFLRKMLRIGKLPGELRDAVEAEGIIHFAEYVPVTRRFSGKVPGKRSVGSVASFSGSLVFTSQRVLGTLSTVPKLAGRAIDLRWDAPPSGPVIADISSAGLVINLDVAQVDPRCSGQLSLHYKEPLSDDVLARLPRRSLTYDVPPEFIFRAVGVPYHP</sequence>